<dbReference type="PROSITE" id="PS00463">
    <property type="entry name" value="ZN2_CY6_FUNGAL_1"/>
    <property type="match status" value="1"/>
</dbReference>
<proteinExistence type="predicted"/>
<reference evidence="9 10" key="1">
    <citation type="journal article" date="2018" name="Proc. Natl. Acad. Sci. U.S.A.">
        <title>Linking secondary metabolites to gene clusters through genome sequencing of six diverse Aspergillus species.</title>
        <authorList>
            <person name="Kaerboelling I."/>
            <person name="Vesth T.C."/>
            <person name="Frisvad J.C."/>
            <person name="Nybo J.L."/>
            <person name="Theobald S."/>
            <person name="Kuo A."/>
            <person name="Bowyer P."/>
            <person name="Matsuda Y."/>
            <person name="Mondo S."/>
            <person name="Lyhne E.K."/>
            <person name="Kogle M.E."/>
            <person name="Clum A."/>
            <person name="Lipzen A."/>
            <person name="Salamov A."/>
            <person name="Ngan C.Y."/>
            <person name="Daum C."/>
            <person name="Chiniquy J."/>
            <person name="Barry K."/>
            <person name="LaButti K."/>
            <person name="Haridas S."/>
            <person name="Simmons B.A."/>
            <person name="Magnuson J.K."/>
            <person name="Mortensen U.H."/>
            <person name="Larsen T.O."/>
            <person name="Grigoriev I.V."/>
            <person name="Baker S.E."/>
            <person name="Andersen M.R."/>
        </authorList>
    </citation>
    <scope>NUCLEOTIDE SEQUENCE [LARGE SCALE GENOMIC DNA]</scope>
    <source>
        <strain evidence="9 10">IBT 24754</strain>
    </source>
</reference>
<keyword evidence="3" id="KW-0238">DNA-binding</keyword>
<dbReference type="Pfam" id="PF04082">
    <property type="entry name" value="Fungal_trans"/>
    <property type="match status" value="1"/>
</dbReference>
<dbReference type="EMBL" id="MSFN02000002">
    <property type="protein sequence ID" value="PTU22873.1"/>
    <property type="molecule type" value="Genomic_DNA"/>
</dbReference>
<name>A0A2T5M2W1_9EURO</name>
<evidence type="ECO:0000256" key="2">
    <source>
        <dbReference type="ARBA" id="ARBA00023015"/>
    </source>
</evidence>
<dbReference type="InterPro" id="IPR007219">
    <property type="entry name" value="XnlR_reg_dom"/>
</dbReference>
<feature type="domain" description="Zn(2)-C6 fungal-type" evidence="8">
    <location>
        <begin position="28"/>
        <end position="58"/>
    </location>
</feature>
<evidence type="ECO:0000256" key="7">
    <source>
        <dbReference type="SAM" id="MobiDB-lite"/>
    </source>
</evidence>
<dbReference type="SMART" id="SM00066">
    <property type="entry name" value="GAL4"/>
    <property type="match status" value="1"/>
</dbReference>
<comment type="caution">
    <text evidence="9">The sequence shown here is derived from an EMBL/GenBank/DDBJ whole genome shotgun (WGS) entry which is preliminary data.</text>
</comment>
<dbReference type="GeneID" id="63817250"/>
<keyword evidence="5" id="KW-0539">Nucleus</keyword>
<dbReference type="VEuPathDB" id="FungiDB:P175DRAFT_0542899"/>
<evidence type="ECO:0000313" key="10">
    <source>
        <dbReference type="Proteomes" id="UP000244073"/>
    </source>
</evidence>
<dbReference type="RefSeq" id="XP_040754265.1">
    <property type="nucleotide sequence ID" value="XM_040900368.1"/>
</dbReference>
<dbReference type="SUPFAM" id="SSF57701">
    <property type="entry name" value="Zn2/Cys6 DNA-binding domain"/>
    <property type="match status" value="1"/>
</dbReference>
<evidence type="ECO:0000259" key="8">
    <source>
        <dbReference type="PROSITE" id="PS50048"/>
    </source>
</evidence>
<keyword evidence="1" id="KW-0479">Metal-binding</keyword>
<gene>
    <name evidence="9" type="ORF">P175DRAFT_0542899</name>
</gene>
<dbReference type="InterPro" id="IPR053230">
    <property type="entry name" value="Trans_reg_galc"/>
</dbReference>
<dbReference type="InterPro" id="IPR001138">
    <property type="entry name" value="Zn2Cys6_DnaBD"/>
</dbReference>
<dbReference type="PANTHER" id="PTHR47654">
    <property type="entry name" value="ZN(II)2CYS6 TRANSCRIPTION FACTOR (EUROFUNG)-RELATED"/>
    <property type="match status" value="1"/>
</dbReference>
<dbReference type="GO" id="GO:0000981">
    <property type="term" value="F:DNA-binding transcription factor activity, RNA polymerase II-specific"/>
    <property type="evidence" value="ECO:0007669"/>
    <property type="project" value="InterPro"/>
</dbReference>
<dbReference type="Pfam" id="PF00172">
    <property type="entry name" value="Zn_clus"/>
    <property type="match status" value="1"/>
</dbReference>
<evidence type="ECO:0000256" key="5">
    <source>
        <dbReference type="ARBA" id="ARBA00023242"/>
    </source>
</evidence>
<dbReference type="SMART" id="SM00906">
    <property type="entry name" value="Fungal_trans"/>
    <property type="match status" value="1"/>
</dbReference>
<feature type="region of interest" description="Disordered" evidence="7">
    <location>
        <begin position="690"/>
        <end position="714"/>
    </location>
</feature>
<accession>A0A2T5M2W1</accession>
<evidence type="ECO:0000256" key="3">
    <source>
        <dbReference type="ARBA" id="ARBA00023125"/>
    </source>
</evidence>
<dbReference type="AlphaFoldDB" id="A0A2T5M2W1"/>
<evidence type="ECO:0000256" key="4">
    <source>
        <dbReference type="ARBA" id="ARBA00023163"/>
    </source>
</evidence>
<dbReference type="OrthoDB" id="5296287at2759"/>
<protein>
    <recommendedName>
        <fullName evidence="8">Zn(2)-C6 fungal-type domain-containing protein</fullName>
    </recommendedName>
</protein>
<dbReference type="CDD" id="cd00067">
    <property type="entry name" value="GAL4"/>
    <property type="match status" value="1"/>
</dbReference>
<dbReference type="Gene3D" id="4.10.240.10">
    <property type="entry name" value="Zn(2)-C6 fungal-type DNA-binding domain"/>
    <property type="match status" value="1"/>
</dbReference>
<dbReference type="Proteomes" id="UP000244073">
    <property type="component" value="Unassembled WGS sequence"/>
</dbReference>
<keyword evidence="2" id="KW-0805">Transcription regulation</keyword>
<dbReference type="GO" id="GO:0006351">
    <property type="term" value="P:DNA-templated transcription"/>
    <property type="evidence" value="ECO:0007669"/>
    <property type="project" value="InterPro"/>
</dbReference>
<keyword evidence="4" id="KW-0804">Transcription</keyword>
<feature type="coiled-coil region" evidence="6">
    <location>
        <begin position="63"/>
        <end position="90"/>
    </location>
</feature>
<dbReference type="GO" id="GO:0003677">
    <property type="term" value="F:DNA binding"/>
    <property type="evidence" value="ECO:0007669"/>
    <property type="project" value="UniProtKB-KW"/>
</dbReference>
<dbReference type="PROSITE" id="PS50048">
    <property type="entry name" value="ZN2_CY6_FUNGAL_2"/>
    <property type="match status" value="1"/>
</dbReference>
<evidence type="ECO:0000313" key="9">
    <source>
        <dbReference type="EMBL" id="PTU22873.1"/>
    </source>
</evidence>
<evidence type="ECO:0000256" key="1">
    <source>
        <dbReference type="ARBA" id="ARBA00022723"/>
    </source>
</evidence>
<dbReference type="GO" id="GO:0008270">
    <property type="term" value="F:zinc ion binding"/>
    <property type="evidence" value="ECO:0007669"/>
    <property type="project" value="InterPro"/>
</dbReference>
<sequence length="793" mass="88006">MAIPRLTEGAEAAFSSPGRFHRRHVSRACESCRQRKTKCTGDKSGCRNCREAGIICCYTDGKREKSKRQLASLEAKLEQYENAFKGLSGRYNLSAEQLMGISALDTAMEPVTQHSDSITADSPISFRLSGTSLSSVQSHQVPVHTAEDFNKDETAQATGFIGESSEVNWLHKLDKELGDTKDSRNPAACVPTQSLLDALHYPISESSYHLDDLDLPTIDESKIYDIPSKSTASYLYQTYLDWVHPSFPIIGTATFGLQFQTFFNNPALQPGNKWLAILNLIFAIGTQYYYLAGVSNTFDTESYHSYFARARILSLEDRSFHHPDLQQLQVEGLAALYLLTSGQVNRAWKICGDAVRGAMSLGLHLYSMGPSTSDTSKEIRYRVWWSLYTMEHQLCVMTGRPSIISEALCTTPLPVPFDERDFSNAEVMSLIRRDALSSIQPVIISGVSRFGMNEASASSIPSTTCSSSTSGSLYFIQIVKLASTGKRMLSKLYTAEGMQQPRPSKEFTIRGLMIEIDAWCMNLPKEFDFTSTSSSTRSPSSLAGQRISLALLFYSTKIGITRPCLDISNPPQEDGSRKYDFCRKSATECVESACHMIRLFPEPPDVSALYKTTPWWCMLHFLMQATAVIYLELSYNTRHVPDKTLMVTKAAIKSFEWLSFMSKTSTAAEKARKLCERFLHRLGIHPNIQVSKFTGADGPSSQSSLTDEQPDEGVKLSQEIFTSPSSPILRSNSSAVRSSSIGLVTSDAQGSHNPYDEDYLPYDPSTGQITGSFFPGTGGNNDLGLGYYWNDRT</sequence>
<keyword evidence="6" id="KW-0175">Coiled coil</keyword>
<dbReference type="InterPro" id="IPR036864">
    <property type="entry name" value="Zn2-C6_fun-type_DNA-bd_sf"/>
</dbReference>
<organism evidence="9 10">
    <name type="scientific">Aspergillus ochraceoroseus IBT 24754</name>
    <dbReference type="NCBI Taxonomy" id="1392256"/>
    <lineage>
        <taxon>Eukaryota</taxon>
        <taxon>Fungi</taxon>
        <taxon>Dikarya</taxon>
        <taxon>Ascomycota</taxon>
        <taxon>Pezizomycotina</taxon>
        <taxon>Eurotiomycetes</taxon>
        <taxon>Eurotiomycetidae</taxon>
        <taxon>Eurotiales</taxon>
        <taxon>Aspergillaceae</taxon>
        <taxon>Aspergillus</taxon>
        <taxon>Aspergillus subgen. Nidulantes</taxon>
    </lineage>
</organism>
<dbReference type="CDD" id="cd12148">
    <property type="entry name" value="fungal_TF_MHR"/>
    <property type="match status" value="1"/>
</dbReference>
<dbReference type="PANTHER" id="PTHR47654:SF3">
    <property type="entry name" value="ZN(II)2CYS6 TRANSCRIPTION FACTOR (EUROFUNG)"/>
    <property type="match status" value="1"/>
</dbReference>
<evidence type="ECO:0000256" key="6">
    <source>
        <dbReference type="SAM" id="Coils"/>
    </source>
</evidence>